<dbReference type="Proteomes" id="UP000249130">
    <property type="component" value="Unassembled WGS sequence"/>
</dbReference>
<dbReference type="InterPro" id="IPR000515">
    <property type="entry name" value="MetI-like"/>
</dbReference>
<keyword evidence="2 7" id="KW-0813">Transport</keyword>
<dbReference type="PANTHER" id="PTHR30151">
    <property type="entry name" value="ALKANE SULFONATE ABC TRANSPORTER-RELATED, MEMBRANE SUBUNIT"/>
    <property type="match status" value="1"/>
</dbReference>
<comment type="caution">
    <text evidence="9">The sequence shown here is derived from an EMBL/GenBank/DDBJ whole genome shotgun (WGS) entry which is preliminary data.</text>
</comment>
<dbReference type="CDD" id="cd06261">
    <property type="entry name" value="TM_PBP2"/>
    <property type="match status" value="1"/>
</dbReference>
<keyword evidence="6 7" id="KW-0472">Membrane</keyword>
<evidence type="ECO:0000256" key="7">
    <source>
        <dbReference type="RuleBase" id="RU363032"/>
    </source>
</evidence>
<dbReference type="EMBL" id="NPEX01000129">
    <property type="protein sequence ID" value="RAI42752.1"/>
    <property type="molecule type" value="Genomic_DNA"/>
</dbReference>
<evidence type="ECO:0000256" key="5">
    <source>
        <dbReference type="ARBA" id="ARBA00022989"/>
    </source>
</evidence>
<evidence type="ECO:0000256" key="6">
    <source>
        <dbReference type="ARBA" id="ARBA00023136"/>
    </source>
</evidence>
<evidence type="ECO:0000313" key="9">
    <source>
        <dbReference type="EMBL" id="RAI42752.1"/>
    </source>
</evidence>
<comment type="subcellular location">
    <subcellularLocation>
        <location evidence="1 7">Cell membrane</location>
        <topology evidence="1 7">Multi-pass membrane protein</topology>
    </subcellularLocation>
</comment>
<dbReference type="GO" id="GO:0005886">
    <property type="term" value="C:plasma membrane"/>
    <property type="evidence" value="ECO:0007669"/>
    <property type="project" value="UniProtKB-SubCell"/>
</dbReference>
<evidence type="ECO:0000313" key="10">
    <source>
        <dbReference type="Proteomes" id="UP000249130"/>
    </source>
</evidence>
<evidence type="ECO:0000256" key="1">
    <source>
        <dbReference type="ARBA" id="ARBA00004651"/>
    </source>
</evidence>
<keyword evidence="5 7" id="KW-1133">Transmembrane helix</keyword>
<dbReference type="Gene3D" id="1.10.3720.10">
    <property type="entry name" value="MetI-like"/>
    <property type="match status" value="1"/>
</dbReference>
<dbReference type="GO" id="GO:0055085">
    <property type="term" value="P:transmembrane transport"/>
    <property type="evidence" value="ECO:0007669"/>
    <property type="project" value="InterPro"/>
</dbReference>
<dbReference type="RefSeq" id="WP_111420374.1">
    <property type="nucleotide sequence ID" value="NZ_NPEX01000129.1"/>
</dbReference>
<feature type="domain" description="ABC transmembrane type-1" evidence="8">
    <location>
        <begin position="56"/>
        <end position="240"/>
    </location>
</feature>
<feature type="transmembrane region" description="Helical" evidence="7">
    <location>
        <begin position="218"/>
        <end position="239"/>
    </location>
</feature>
<dbReference type="Pfam" id="PF00528">
    <property type="entry name" value="BPD_transp_1"/>
    <property type="match status" value="1"/>
</dbReference>
<dbReference type="PROSITE" id="PS50928">
    <property type="entry name" value="ABC_TM1"/>
    <property type="match status" value="1"/>
</dbReference>
<dbReference type="PANTHER" id="PTHR30151:SF0">
    <property type="entry name" value="ABC TRANSPORTER PERMEASE PROTEIN MJ0413-RELATED"/>
    <property type="match status" value="1"/>
</dbReference>
<keyword evidence="3" id="KW-1003">Cell membrane</keyword>
<gene>
    <name evidence="9" type="ORF">CH341_17880</name>
</gene>
<keyword evidence="4 7" id="KW-0812">Transmembrane</keyword>
<dbReference type="InterPro" id="IPR035906">
    <property type="entry name" value="MetI-like_sf"/>
</dbReference>
<evidence type="ECO:0000256" key="4">
    <source>
        <dbReference type="ARBA" id="ARBA00022692"/>
    </source>
</evidence>
<sequence length="249" mass="26629">MTREGWIRLLVIAAAVGALEIACRTGWIPMTVVLPPSAMATSLWDILVSGTHWNDILVSLRSVVAAAVIAVVLGFLVGAVIHAAPVVRGAVEPLLASYYAVPTFMFYPVFIILFGVGPGAIIAIAVLLAIVSMISATLVGLDRIPTVLGKTARIMRLGPVERALEISLPAAMPYLFTGIKLSVAYAFIGVIASEFILSGAGMGYAIAYAYNNFNNREMYGLMLLIVLVVTVVNTALDTVDRRLQARLRR</sequence>
<feature type="transmembrane region" description="Helical" evidence="7">
    <location>
        <begin position="63"/>
        <end position="84"/>
    </location>
</feature>
<reference evidence="9 10" key="1">
    <citation type="submission" date="2017-07" db="EMBL/GenBank/DDBJ databases">
        <title>Draft Genome Sequences of Select Purple Nonsulfur Bacteria.</title>
        <authorList>
            <person name="Lasarre B."/>
            <person name="Mckinlay J.B."/>
        </authorList>
    </citation>
    <scope>NUCLEOTIDE SEQUENCE [LARGE SCALE GENOMIC DNA]</scope>
    <source>
        <strain evidence="9 10">DSM 5909</strain>
    </source>
</reference>
<evidence type="ECO:0000259" key="8">
    <source>
        <dbReference type="PROSITE" id="PS50928"/>
    </source>
</evidence>
<organism evidence="9 10">
    <name type="scientific">Rhodoplanes roseus</name>
    <dbReference type="NCBI Taxonomy" id="29409"/>
    <lineage>
        <taxon>Bacteria</taxon>
        <taxon>Pseudomonadati</taxon>
        <taxon>Pseudomonadota</taxon>
        <taxon>Alphaproteobacteria</taxon>
        <taxon>Hyphomicrobiales</taxon>
        <taxon>Nitrobacteraceae</taxon>
        <taxon>Rhodoplanes</taxon>
    </lineage>
</organism>
<dbReference type="AlphaFoldDB" id="A0A327KZU1"/>
<feature type="transmembrane region" description="Helical" evidence="7">
    <location>
        <begin position="96"/>
        <end position="114"/>
    </location>
</feature>
<feature type="transmembrane region" description="Helical" evidence="7">
    <location>
        <begin position="183"/>
        <end position="206"/>
    </location>
</feature>
<protein>
    <submittedName>
        <fullName evidence="9">Nitrate ABC transporter permease</fullName>
    </submittedName>
</protein>
<evidence type="ECO:0000256" key="2">
    <source>
        <dbReference type="ARBA" id="ARBA00022448"/>
    </source>
</evidence>
<dbReference type="SUPFAM" id="SSF161098">
    <property type="entry name" value="MetI-like"/>
    <property type="match status" value="1"/>
</dbReference>
<name>A0A327KZU1_9BRAD</name>
<evidence type="ECO:0000256" key="3">
    <source>
        <dbReference type="ARBA" id="ARBA00022475"/>
    </source>
</evidence>
<proteinExistence type="inferred from homology"/>
<accession>A0A327KZU1</accession>
<dbReference type="OrthoDB" id="8138334at2"/>
<feature type="transmembrane region" description="Helical" evidence="7">
    <location>
        <begin position="120"/>
        <end position="141"/>
    </location>
</feature>
<comment type="similarity">
    <text evidence="7">Belongs to the binding-protein-dependent transport system permease family.</text>
</comment>
<keyword evidence="10" id="KW-1185">Reference proteome</keyword>